<dbReference type="PANTHER" id="PTHR46263:SF1">
    <property type="entry name" value="ARMADILLO REPEAT-CONTAINING PROTEIN 7"/>
    <property type="match status" value="1"/>
</dbReference>
<dbReference type="InterPro" id="IPR042462">
    <property type="entry name" value="ARMC7"/>
</dbReference>
<sequence>MFTNNQRQDERTRKYGTHRVQYLQELVAQFQNASIEAPREKVAASLANFAYDPFNYICVTAAQDEVNTAKVRVTAAKQILVLFSNLMENMLISAAGVTIAGLQS</sequence>
<protein>
    <recommendedName>
        <fullName evidence="3">Arginine--tRNA ligase</fullName>
    </recommendedName>
</protein>
<gene>
    <name evidence="1" type="ORF">Tco_0954468</name>
</gene>
<reference evidence="1" key="1">
    <citation type="journal article" date="2022" name="Int. J. Mol. Sci.">
        <title>Draft Genome of Tanacetum Coccineum: Genomic Comparison of Closely Related Tanacetum-Family Plants.</title>
        <authorList>
            <person name="Yamashiro T."/>
            <person name="Shiraishi A."/>
            <person name="Nakayama K."/>
            <person name="Satake H."/>
        </authorList>
    </citation>
    <scope>NUCLEOTIDE SEQUENCE</scope>
</reference>
<name>A0ABQ5E3S0_9ASTR</name>
<dbReference type="EMBL" id="BQNB010015928">
    <property type="protein sequence ID" value="GJT45753.1"/>
    <property type="molecule type" value="Genomic_DNA"/>
</dbReference>
<evidence type="ECO:0000313" key="2">
    <source>
        <dbReference type="Proteomes" id="UP001151760"/>
    </source>
</evidence>
<dbReference type="PANTHER" id="PTHR46263">
    <property type="entry name" value="ARMADILLO REPEAT-CONTAINING PROTEIN 7"/>
    <property type="match status" value="1"/>
</dbReference>
<evidence type="ECO:0000313" key="1">
    <source>
        <dbReference type="EMBL" id="GJT45753.1"/>
    </source>
</evidence>
<keyword evidence="2" id="KW-1185">Reference proteome</keyword>
<organism evidence="1 2">
    <name type="scientific">Tanacetum coccineum</name>
    <dbReference type="NCBI Taxonomy" id="301880"/>
    <lineage>
        <taxon>Eukaryota</taxon>
        <taxon>Viridiplantae</taxon>
        <taxon>Streptophyta</taxon>
        <taxon>Embryophyta</taxon>
        <taxon>Tracheophyta</taxon>
        <taxon>Spermatophyta</taxon>
        <taxon>Magnoliopsida</taxon>
        <taxon>eudicotyledons</taxon>
        <taxon>Gunneridae</taxon>
        <taxon>Pentapetalae</taxon>
        <taxon>asterids</taxon>
        <taxon>campanulids</taxon>
        <taxon>Asterales</taxon>
        <taxon>Asteraceae</taxon>
        <taxon>Asteroideae</taxon>
        <taxon>Anthemideae</taxon>
        <taxon>Anthemidinae</taxon>
        <taxon>Tanacetum</taxon>
    </lineage>
</organism>
<accession>A0ABQ5E3S0</accession>
<proteinExistence type="predicted"/>
<comment type="caution">
    <text evidence="1">The sequence shown here is derived from an EMBL/GenBank/DDBJ whole genome shotgun (WGS) entry which is preliminary data.</text>
</comment>
<dbReference type="Proteomes" id="UP001151760">
    <property type="component" value="Unassembled WGS sequence"/>
</dbReference>
<reference evidence="1" key="2">
    <citation type="submission" date="2022-01" db="EMBL/GenBank/DDBJ databases">
        <authorList>
            <person name="Yamashiro T."/>
            <person name="Shiraishi A."/>
            <person name="Satake H."/>
            <person name="Nakayama K."/>
        </authorList>
    </citation>
    <scope>NUCLEOTIDE SEQUENCE</scope>
</reference>
<evidence type="ECO:0008006" key="3">
    <source>
        <dbReference type="Google" id="ProtNLM"/>
    </source>
</evidence>